<dbReference type="AlphaFoldDB" id="A0A3N0YHJ7"/>
<accession>A0A3N0YHJ7</accession>
<gene>
    <name evidence="2" type="ORF">DPX16_17835</name>
</gene>
<reference evidence="2 3" key="1">
    <citation type="submission" date="2018-10" db="EMBL/GenBank/DDBJ databases">
        <title>Genome assembly for a Yunnan-Guizhou Plateau 3E fish, Anabarilius grahami (Regan), and its evolutionary and genetic applications.</title>
        <authorList>
            <person name="Jiang W."/>
        </authorList>
    </citation>
    <scope>NUCLEOTIDE SEQUENCE [LARGE SCALE GENOMIC DNA]</scope>
    <source>
        <strain evidence="2">AG-KIZ</strain>
        <tissue evidence="2">Muscle</tissue>
    </source>
</reference>
<proteinExistence type="predicted"/>
<protein>
    <submittedName>
        <fullName evidence="2">Uncharacterized protein</fullName>
    </submittedName>
</protein>
<feature type="chain" id="PRO_5018312150" evidence="1">
    <location>
        <begin position="18"/>
        <end position="211"/>
    </location>
</feature>
<keyword evidence="3" id="KW-1185">Reference proteome</keyword>
<comment type="caution">
    <text evidence="2">The sequence shown here is derived from an EMBL/GenBank/DDBJ whole genome shotgun (WGS) entry which is preliminary data.</text>
</comment>
<organism evidence="2 3">
    <name type="scientific">Anabarilius grahami</name>
    <name type="common">Kanglang fish</name>
    <name type="synonym">Barilius grahami</name>
    <dbReference type="NCBI Taxonomy" id="495550"/>
    <lineage>
        <taxon>Eukaryota</taxon>
        <taxon>Metazoa</taxon>
        <taxon>Chordata</taxon>
        <taxon>Craniata</taxon>
        <taxon>Vertebrata</taxon>
        <taxon>Euteleostomi</taxon>
        <taxon>Actinopterygii</taxon>
        <taxon>Neopterygii</taxon>
        <taxon>Teleostei</taxon>
        <taxon>Ostariophysi</taxon>
        <taxon>Cypriniformes</taxon>
        <taxon>Xenocyprididae</taxon>
        <taxon>Xenocypridinae</taxon>
        <taxon>Xenocypridinae incertae sedis</taxon>
        <taxon>Anabarilius</taxon>
    </lineage>
</organism>
<dbReference type="EMBL" id="RJVU01042551">
    <property type="protein sequence ID" value="ROL45719.1"/>
    <property type="molecule type" value="Genomic_DNA"/>
</dbReference>
<evidence type="ECO:0000313" key="3">
    <source>
        <dbReference type="Proteomes" id="UP000281406"/>
    </source>
</evidence>
<evidence type="ECO:0000313" key="2">
    <source>
        <dbReference type="EMBL" id="ROL45719.1"/>
    </source>
</evidence>
<name>A0A3N0YHJ7_ANAGA</name>
<keyword evidence="1" id="KW-0732">Signal</keyword>
<sequence length="211" mass="24054">MFVRSLFGVLVLCPVFARVTCSLDWISRRCFLLPVSSLDRSLVFTHGLHGTASRTHFTSHDSSDLSSPIEVPASPLSCGVCCVIPVTDRWVSDAKYCSFTQYAKAKKDLFEHLGLDKNDSQNIRMWPLTFNYYYEDYYYEFSPTNNTEFNPANNTEFNPANNTEFHPANNTEFNPANNTEFNPTDYPDDYPTFFSAIILVDLYVTSIINVV</sequence>
<feature type="signal peptide" evidence="1">
    <location>
        <begin position="1"/>
        <end position="17"/>
    </location>
</feature>
<evidence type="ECO:0000256" key="1">
    <source>
        <dbReference type="SAM" id="SignalP"/>
    </source>
</evidence>
<dbReference type="Proteomes" id="UP000281406">
    <property type="component" value="Unassembled WGS sequence"/>
</dbReference>